<dbReference type="Gene3D" id="1.25.40.390">
    <property type="match status" value="1"/>
</dbReference>
<dbReference type="AlphaFoldDB" id="A0A934PUN6"/>
<gene>
    <name evidence="1" type="ORF">I5M19_11395</name>
</gene>
<dbReference type="EMBL" id="JAEHFW010000002">
    <property type="protein sequence ID" value="MBK0379917.1"/>
    <property type="molecule type" value="Genomic_DNA"/>
</dbReference>
<protein>
    <submittedName>
        <fullName evidence="1">SusD/RagB family nutrient-binding outer membrane lipoprotein</fullName>
    </submittedName>
</protein>
<dbReference type="RefSeq" id="WP_200066457.1">
    <property type="nucleotide sequence ID" value="NZ_JAEHFW010000002.1"/>
</dbReference>
<dbReference type="Pfam" id="PF12771">
    <property type="entry name" value="SusD-like_2"/>
    <property type="match status" value="1"/>
</dbReference>
<evidence type="ECO:0000313" key="1">
    <source>
        <dbReference type="EMBL" id="MBK0379917.1"/>
    </source>
</evidence>
<reference evidence="1" key="1">
    <citation type="submission" date="2020-12" db="EMBL/GenBank/DDBJ databases">
        <title>Bacterial novel species Mucilaginibacter sp. SD-g isolated from soil.</title>
        <authorList>
            <person name="Jung H.-Y."/>
        </authorList>
    </citation>
    <scope>NUCLEOTIDE SEQUENCE</scope>
    <source>
        <strain evidence="1">SD-g</strain>
    </source>
</reference>
<proteinExistence type="predicted"/>
<keyword evidence="1" id="KW-0449">Lipoprotein</keyword>
<comment type="caution">
    <text evidence="1">The sequence shown here is derived from an EMBL/GenBank/DDBJ whole genome shotgun (WGS) entry which is preliminary data.</text>
</comment>
<dbReference type="Proteomes" id="UP000613193">
    <property type="component" value="Unassembled WGS sequence"/>
</dbReference>
<name>A0A934PUN6_9SPHI</name>
<dbReference type="InterPro" id="IPR041662">
    <property type="entry name" value="SusD-like_2"/>
</dbReference>
<evidence type="ECO:0000313" key="2">
    <source>
        <dbReference type="Proteomes" id="UP000613193"/>
    </source>
</evidence>
<keyword evidence="2" id="KW-1185">Reference proteome</keyword>
<sequence>MRKIFNIILCGLVISSTSCNKFLDVNETNPNNPTSTSVDLVLPQALAATAATTVNFNNYGAWVGGFQANAGGYGGFGSDLTYNYTTNDKTDLWSNSYENINDYQYIINNSTTDGNDKNFNAIARTMRVFAYQRLVDVYGDVPYTQAVKGLGNLTPSYDKAEDIYTDLFKQLDTALTSFSIAATDNTISVGSGVNGKIDVTSLDKGGKDMSNWIAFANTIKLRLLLRIQNVPALASVYNAEKATLNAYPFTTIDVSINPGYAAQAGKQNPAWNSYAFSATNTASQLAEVPTKYAVGFYTTKTADGLRRILVYRSGTTGNQLGYTGSDAPTSPSGSPWLALVDDGTSASTATNSSHNGYGILKGPTAAMPIMLASESYFLQAEGNLIGIVSSGSLATNFNKGITASFDYLLRNASGAIYPGEVVQDDVDGYLADNTGNYLVNIGVATTDAQRLEAIITQKWIAMNYITSYEGWADFRRTTYPKSDPVPAGHAATSIASLQSISPRADKLPVRVLYPASEYAVNGTNAPSGIDAFTSRIFWDLN</sequence>
<dbReference type="SUPFAM" id="SSF48452">
    <property type="entry name" value="TPR-like"/>
    <property type="match status" value="1"/>
</dbReference>
<accession>A0A934PUN6</accession>
<organism evidence="1 2">
    <name type="scientific">Mucilaginibacter segetis</name>
    <dbReference type="NCBI Taxonomy" id="2793071"/>
    <lineage>
        <taxon>Bacteria</taxon>
        <taxon>Pseudomonadati</taxon>
        <taxon>Bacteroidota</taxon>
        <taxon>Sphingobacteriia</taxon>
        <taxon>Sphingobacteriales</taxon>
        <taxon>Sphingobacteriaceae</taxon>
        <taxon>Mucilaginibacter</taxon>
    </lineage>
</organism>
<dbReference type="PROSITE" id="PS51257">
    <property type="entry name" value="PROKAR_LIPOPROTEIN"/>
    <property type="match status" value="1"/>
</dbReference>
<dbReference type="InterPro" id="IPR011990">
    <property type="entry name" value="TPR-like_helical_dom_sf"/>
</dbReference>